<keyword evidence="2" id="KW-1185">Reference proteome</keyword>
<proteinExistence type="predicted"/>
<evidence type="ECO:0000313" key="1">
    <source>
        <dbReference type="EMBL" id="MDD7915580.1"/>
    </source>
</evidence>
<name>A0ABT5SBS8_9FLAO</name>
<comment type="caution">
    <text evidence="1">The sequence shown here is derived from an EMBL/GenBank/DDBJ whole genome shotgun (WGS) entry which is preliminary data.</text>
</comment>
<dbReference type="EMBL" id="JAOSLC020000003">
    <property type="protein sequence ID" value="MDD7915580.1"/>
    <property type="molecule type" value="Genomic_DNA"/>
</dbReference>
<dbReference type="Gene3D" id="1.25.40.10">
    <property type="entry name" value="Tetratricopeptide repeat domain"/>
    <property type="match status" value="1"/>
</dbReference>
<gene>
    <name evidence="1" type="ORF">N5A56_014640</name>
</gene>
<protein>
    <recommendedName>
        <fullName evidence="3">Tetratricopeptide repeat protein</fullName>
    </recommendedName>
</protein>
<dbReference type="InterPro" id="IPR011990">
    <property type="entry name" value="TPR-like_helical_dom_sf"/>
</dbReference>
<evidence type="ECO:0008006" key="3">
    <source>
        <dbReference type="Google" id="ProtNLM"/>
    </source>
</evidence>
<sequence length="47" mass="5730">MAEIYNNHLNNTEKAQEYYQKIIFDYPSSIYLVEARKKYRKLRGDTI</sequence>
<accession>A0ABT5SBS8</accession>
<dbReference type="RefSeq" id="WP_265726839.1">
    <property type="nucleotide sequence ID" value="NZ_JAOSLC020000003.1"/>
</dbReference>
<reference evidence="1" key="1">
    <citation type="submission" date="2023-02" db="EMBL/GenBank/DDBJ databases">
        <title>Polaribacter ponticola sp. nov., isolated from seawater.</title>
        <authorList>
            <person name="Baek J.H."/>
            <person name="Kim J.M."/>
            <person name="Choi D.G."/>
            <person name="Jeon C.O."/>
        </authorList>
    </citation>
    <scope>NUCLEOTIDE SEQUENCE</scope>
    <source>
        <strain evidence="1">MSW5</strain>
    </source>
</reference>
<dbReference type="Proteomes" id="UP001151478">
    <property type="component" value="Unassembled WGS sequence"/>
</dbReference>
<organism evidence="1 2">
    <name type="scientific">Polaribacter ponticola</name>
    <dbReference type="NCBI Taxonomy" id="2978475"/>
    <lineage>
        <taxon>Bacteria</taxon>
        <taxon>Pseudomonadati</taxon>
        <taxon>Bacteroidota</taxon>
        <taxon>Flavobacteriia</taxon>
        <taxon>Flavobacteriales</taxon>
        <taxon>Flavobacteriaceae</taxon>
    </lineage>
</organism>
<evidence type="ECO:0000313" key="2">
    <source>
        <dbReference type="Proteomes" id="UP001151478"/>
    </source>
</evidence>